<dbReference type="PATRIC" id="fig|243090.15.peg.2346"/>
<dbReference type="InParanoid" id="Q7UGZ8"/>
<keyword evidence="2" id="KW-1185">Reference proteome</keyword>
<name>Q7UGZ8_RHOBA</name>
<accession>Q7UGZ8</accession>
<proteinExistence type="predicted"/>
<dbReference type="Proteomes" id="UP000001025">
    <property type="component" value="Chromosome"/>
</dbReference>
<reference evidence="1 2" key="1">
    <citation type="journal article" date="2003" name="Proc. Natl. Acad. Sci. U.S.A.">
        <title>Complete genome sequence of the marine planctomycete Pirellula sp. strain 1.</title>
        <authorList>
            <person name="Gloeckner F.O."/>
            <person name="Kube M."/>
            <person name="Bauer M."/>
            <person name="Teeling H."/>
            <person name="Lombardot T."/>
            <person name="Ludwig W."/>
            <person name="Gade D."/>
            <person name="Beck A."/>
            <person name="Borzym K."/>
            <person name="Heitmann K."/>
            <person name="Rabus R."/>
            <person name="Schlesner H."/>
            <person name="Amann R."/>
            <person name="Reinhardt R."/>
        </authorList>
    </citation>
    <scope>NUCLEOTIDE SEQUENCE [LARGE SCALE GENOMIC DNA]</scope>
    <source>
        <strain evidence="2">DSM 10527 / NCIMB 13988 / SH1</strain>
    </source>
</reference>
<dbReference type="EMBL" id="BX294141">
    <property type="protein sequence ID" value="CAD78181.1"/>
    <property type="molecule type" value="Genomic_DNA"/>
</dbReference>
<dbReference type="KEGG" id="rba:RB4924"/>
<dbReference type="EnsemblBacteria" id="CAD78181">
    <property type="protein sequence ID" value="CAD78181"/>
    <property type="gene ID" value="RB4924"/>
</dbReference>
<evidence type="ECO:0000313" key="1">
    <source>
        <dbReference type="EMBL" id="CAD78181.1"/>
    </source>
</evidence>
<organism evidence="1 2">
    <name type="scientific">Rhodopirellula baltica (strain DSM 10527 / NCIMB 13988 / SH1)</name>
    <dbReference type="NCBI Taxonomy" id="243090"/>
    <lineage>
        <taxon>Bacteria</taxon>
        <taxon>Pseudomonadati</taxon>
        <taxon>Planctomycetota</taxon>
        <taxon>Planctomycetia</taxon>
        <taxon>Pirellulales</taxon>
        <taxon>Pirellulaceae</taxon>
        <taxon>Rhodopirellula</taxon>
    </lineage>
</organism>
<dbReference type="HOGENOM" id="CLU_3256982_0_0_0"/>
<evidence type="ECO:0000313" key="2">
    <source>
        <dbReference type="Proteomes" id="UP000001025"/>
    </source>
</evidence>
<protein>
    <submittedName>
        <fullName evidence="1">Uncharacterized protein</fullName>
    </submittedName>
</protein>
<sequence>MIVIRVNRLRQFGVTAEAGLRVATSFLHCDSDAVFIALAPSN</sequence>
<dbReference type="STRING" id="243090.RB4924"/>
<gene>
    <name evidence="1" type="ordered locus">RB4924</name>
</gene>
<dbReference type="AlphaFoldDB" id="Q7UGZ8"/>